<dbReference type="AlphaFoldDB" id="A0A816PZU1"/>
<protein>
    <submittedName>
        <fullName evidence="1">(rape) hypothetical protein</fullName>
    </submittedName>
</protein>
<proteinExistence type="predicted"/>
<organism evidence="1">
    <name type="scientific">Brassica napus</name>
    <name type="common">Rape</name>
    <dbReference type="NCBI Taxonomy" id="3708"/>
    <lineage>
        <taxon>Eukaryota</taxon>
        <taxon>Viridiplantae</taxon>
        <taxon>Streptophyta</taxon>
        <taxon>Embryophyta</taxon>
        <taxon>Tracheophyta</taxon>
        <taxon>Spermatophyta</taxon>
        <taxon>Magnoliopsida</taxon>
        <taxon>eudicotyledons</taxon>
        <taxon>Gunneridae</taxon>
        <taxon>Pentapetalae</taxon>
        <taxon>rosids</taxon>
        <taxon>malvids</taxon>
        <taxon>Brassicales</taxon>
        <taxon>Brassicaceae</taxon>
        <taxon>Brassiceae</taxon>
        <taxon>Brassica</taxon>
    </lineage>
</organism>
<feature type="non-terminal residue" evidence="1">
    <location>
        <position position="1"/>
    </location>
</feature>
<gene>
    <name evidence="1" type="ORF">DARMORV10_C06P04990.1</name>
</gene>
<name>A0A816PZU1_BRANA</name>
<dbReference type="EMBL" id="HG994370">
    <property type="protein sequence ID" value="CAF2054835.1"/>
    <property type="molecule type" value="Genomic_DNA"/>
</dbReference>
<reference evidence="1" key="1">
    <citation type="submission" date="2021-01" db="EMBL/GenBank/DDBJ databases">
        <authorList>
            <consortium name="Genoscope - CEA"/>
            <person name="William W."/>
        </authorList>
    </citation>
    <scope>NUCLEOTIDE SEQUENCE</scope>
</reference>
<sequence>RRRPSFVESKGVYVIFESAYDLEAELSKLGIEKVDKPCKEAAQGRLMIWRRRLSKSPTSLRFSISTRPNKYDVVDNNLNSVFARVRSITNQYKGLIWDQTRIHQHQLLYMVITKTEPILVSMLLPLQMLHEALLIFISPSLDSVLSVGRLNNSSYFPKNDELYSQFSITIHIVESNQPCMYF</sequence>
<evidence type="ECO:0000313" key="1">
    <source>
        <dbReference type="EMBL" id="CAF2054835.1"/>
    </source>
</evidence>
<dbReference type="Proteomes" id="UP001295469">
    <property type="component" value="Chromosome C06"/>
</dbReference>
<accession>A0A816PZU1</accession>